<gene>
    <name evidence="1" type="primary">N_9</name>
    <name evidence="1" type="ORF">TNIN_368481</name>
</gene>
<evidence type="ECO:0000313" key="2">
    <source>
        <dbReference type="Proteomes" id="UP000886998"/>
    </source>
</evidence>
<proteinExistence type="predicted"/>
<feature type="non-terminal residue" evidence="1">
    <location>
        <position position="150"/>
    </location>
</feature>
<keyword evidence="2" id="KW-1185">Reference proteome</keyword>
<reference evidence="1" key="1">
    <citation type="submission" date="2020-08" db="EMBL/GenBank/DDBJ databases">
        <title>Multicomponent nature underlies the extraordinary mechanical properties of spider dragline silk.</title>
        <authorList>
            <person name="Kono N."/>
            <person name="Nakamura H."/>
            <person name="Mori M."/>
            <person name="Yoshida Y."/>
            <person name="Ohtoshi R."/>
            <person name="Malay A.D."/>
            <person name="Moran D.A.P."/>
            <person name="Tomita M."/>
            <person name="Numata K."/>
            <person name="Arakawa K."/>
        </authorList>
    </citation>
    <scope>NUCLEOTIDE SEQUENCE</scope>
</reference>
<dbReference type="OrthoDB" id="6435857at2759"/>
<organism evidence="1 2">
    <name type="scientific">Trichonephila inaurata madagascariensis</name>
    <dbReference type="NCBI Taxonomy" id="2747483"/>
    <lineage>
        <taxon>Eukaryota</taxon>
        <taxon>Metazoa</taxon>
        <taxon>Ecdysozoa</taxon>
        <taxon>Arthropoda</taxon>
        <taxon>Chelicerata</taxon>
        <taxon>Arachnida</taxon>
        <taxon>Araneae</taxon>
        <taxon>Araneomorphae</taxon>
        <taxon>Entelegynae</taxon>
        <taxon>Araneoidea</taxon>
        <taxon>Nephilidae</taxon>
        <taxon>Trichonephila</taxon>
        <taxon>Trichonephila inaurata</taxon>
    </lineage>
</organism>
<feature type="non-terminal residue" evidence="1">
    <location>
        <position position="1"/>
    </location>
</feature>
<protein>
    <submittedName>
        <fullName evidence="1">Neurogenic locus Notch protein</fullName>
    </submittedName>
</protein>
<sequence>CKCTGGSCVMKDGKQVCQCPPEFGNYSPTLCKACECGKGANCTYEQSGWFSAKKTCICPNGYLANGEKCIAVSTSTSLRTSTLPSSTTTHFKDMSTPSMNSDSTIRTTKTFPPSTRDCDCGKYARDCTLSYWGKVCDCMTGYTPIGGICE</sequence>
<dbReference type="Proteomes" id="UP000886998">
    <property type="component" value="Unassembled WGS sequence"/>
</dbReference>
<dbReference type="AlphaFoldDB" id="A0A8X6MJK3"/>
<name>A0A8X6MJK3_9ARAC</name>
<dbReference type="EMBL" id="BMAV01027379">
    <property type="protein sequence ID" value="GFS58925.1"/>
    <property type="molecule type" value="Genomic_DNA"/>
</dbReference>
<accession>A0A8X6MJK3</accession>
<evidence type="ECO:0000313" key="1">
    <source>
        <dbReference type="EMBL" id="GFS58925.1"/>
    </source>
</evidence>
<comment type="caution">
    <text evidence="1">The sequence shown here is derived from an EMBL/GenBank/DDBJ whole genome shotgun (WGS) entry which is preliminary data.</text>
</comment>